<dbReference type="InterPro" id="IPR029063">
    <property type="entry name" value="SAM-dependent_MTases_sf"/>
</dbReference>
<proteinExistence type="predicted"/>
<keyword evidence="2" id="KW-0489">Methyltransferase</keyword>
<dbReference type="AlphaFoldDB" id="A0A9X2HKH8"/>
<dbReference type="RefSeq" id="WP_254292961.1">
    <property type="nucleotide sequence ID" value="NZ_JAMLDX010000006.1"/>
</dbReference>
<dbReference type="SUPFAM" id="SSF53335">
    <property type="entry name" value="S-adenosyl-L-methionine-dependent methyltransferases"/>
    <property type="match status" value="1"/>
</dbReference>
<gene>
    <name evidence="2" type="ORF">M9978_10345</name>
</gene>
<dbReference type="GO" id="GO:0008168">
    <property type="term" value="F:methyltransferase activity"/>
    <property type="evidence" value="ECO:0007669"/>
    <property type="project" value="UniProtKB-KW"/>
</dbReference>
<dbReference type="Proteomes" id="UP001139451">
    <property type="component" value="Unassembled WGS sequence"/>
</dbReference>
<feature type="domain" description="Methyltransferase type 12" evidence="1">
    <location>
        <begin position="76"/>
        <end position="159"/>
    </location>
</feature>
<dbReference type="EMBL" id="JAMLDX010000006">
    <property type="protein sequence ID" value="MCP3730829.1"/>
    <property type="molecule type" value="Genomic_DNA"/>
</dbReference>
<dbReference type="GO" id="GO:0032259">
    <property type="term" value="P:methylation"/>
    <property type="evidence" value="ECO:0007669"/>
    <property type="project" value="UniProtKB-KW"/>
</dbReference>
<keyword evidence="3" id="KW-1185">Reference proteome</keyword>
<organism evidence="2 3">
    <name type="scientific">Sphingomonas tagetis</name>
    <dbReference type="NCBI Taxonomy" id="2949092"/>
    <lineage>
        <taxon>Bacteria</taxon>
        <taxon>Pseudomonadati</taxon>
        <taxon>Pseudomonadota</taxon>
        <taxon>Alphaproteobacteria</taxon>
        <taxon>Sphingomonadales</taxon>
        <taxon>Sphingomonadaceae</taxon>
        <taxon>Sphingomonas</taxon>
    </lineage>
</organism>
<dbReference type="Pfam" id="PF08242">
    <property type="entry name" value="Methyltransf_12"/>
    <property type="match status" value="1"/>
</dbReference>
<reference evidence="2" key="1">
    <citation type="submission" date="2022-05" db="EMBL/GenBank/DDBJ databases">
        <title>Sphingomonas sp. strain MG17 Genome sequencing and assembly.</title>
        <authorList>
            <person name="Kim I."/>
        </authorList>
    </citation>
    <scope>NUCLEOTIDE SEQUENCE</scope>
    <source>
        <strain evidence="2">MG17</strain>
    </source>
</reference>
<keyword evidence="2" id="KW-0808">Transferase</keyword>
<dbReference type="InterPro" id="IPR013217">
    <property type="entry name" value="Methyltransf_12"/>
</dbReference>
<evidence type="ECO:0000259" key="1">
    <source>
        <dbReference type="Pfam" id="PF08242"/>
    </source>
</evidence>
<evidence type="ECO:0000313" key="3">
    <source>
        <dbReference type="Proteomes" id="UP001139451"/>
    </source>
</evidence>
<comment type="caution">
    <text evidence="2">The sequence shown here is derived from an EMBL/GenBank/DDBJ whole genome shotgun (WGS) entry which is preliminary data.</text>
</comment>
<accession>A0A9X2HKH8</accession>
<sequence>MSRLNKIAKSSGRISAERQAVFEGVYAGGKWGRAEGELFYSGAGSRGSAADEYVQLVGTYLRELQDGLDRPLVIGDIGCGDCQIGTALMQLVPDARYLGFDVVRPLIEHHSRHLGSEKMAFEVLDIVTDKPPPADIFLVRQVFQHLSNLEIASALANLAGSRVIVTEGQPEFPEGKPNPDKAVGAGIRFHWASGRGRGVELDLPPFNRTVKELFRSFSPPHELIVTALVEA</sequence>
<name>A0A9X2HKH8_9SPHN</name>
<evidence type="ECO:0000313" key="2">
    <source>
        <dbReference type="EMBL" id="MCP3730829.1"/>
    </source>
</evidence>
<protein>
    <submittedName>
        <fullName evidence="2">Class I SAM-dependent methyltransferase</fullName>
    </submittedName>
</protein>
<dbReference type="Gene3D" id="3.40.50.150">
    <property type="entry name" value="Vaccinia Virus protein VP39"/>
    <property type="match status" value="1"/>
</dbReference>